<name>A0A6J4T9L1_9ACTN</name>
<feature type="non-terminal residue" evidence="2">
    <location>
        <position position="1"/>
    </location>
</feature>
<proteinExistence type="predicted"/>
<evidence type="ECO:0000256" key="1">
    <source>
        <dbReference type="SAM" id="MobiDB-lite"/>
    </source>
</evidence>
<accession>A0A6J4T9L1</accession>
<dbReference type="EMBL" id="CADCWC010000002">
    <property type="protein sequence ID" value="CAA9517756.1"/>
    <property type="molecule type" value="Genomic_DNA"/>
</dbReference>
<sequence>WRARRESCPSMSASMGCRFPTGRGPWRGARSGPSRAVGSSAR</sequence>
<feature type="region of interest" description="Disordered" evidence="1">
    <location>
        <begin position="1"/>
        <end position="42"/>
    </location>
</feature>
<reference evidence="2" key="1">
    <citation type="submission" date="2020-02" db="EMBL/GenBank/DDBJ databases">
        <authorList>
            <person name="Meier V. D."/>
        </authorList>
    </citation>
    <scope>NUCLEOTIDE SEQUENCE</scope>
    <source>
        <strain evidence="2">AVDCRST_MAG79</strain>
    </source>
</reference>
<organism evidence="2">
    <name type="scientific">uncultured Thermoleophilia bacterium</name>
    <dbReference type="NCBI Taxonomy" id="1497501"/>
    <lineage>
        <taxon>Bacteria</taxon>
        <taxon>Bacillati</taxon>
        <taxon>Actinomycetota</taxon>
        <taxon>Thermoleophilia</taxon>
        <taxon>environmental samples</taxon>
    </lineage>
</organism>
<dbReference type="AlphaFoldDB" id="A0A6J4T9L1"/>
<evidence type="ECO:0000313" key="2">
    <source>
        <dbReference type="EMBL" id="CAA9517756.1"/>
    </source>
</evidence>
<gene>
    <name evidence="2" type="ORF">AVDCRST_MAG79-13</name>
</gene>
<feature type="non-terminal residue" evidence="2">
    <location>
        <position position="42"/>
    </location>
</feature>
<protein>
    <submittedName>
        <fullName evidence="2">Uncharacterized protein</fullName>
    </submittedName>
</protein>